<dbReference type="EMBL" id="LFZN01000008">
    <property type="protein sequence ID" value="KXT06062.1"/>
    <property type="molecule type" value="Genomic_DNA"/>
</dbReference>
<evidence type="ECO:0000313" key="3">
    <source>
        <dbReference type="Proteomes" id="UP000070133"/>
    </source>
</evidence>
<comment type="caution">
    <text evidence="2">The sequence shown here is derived from an EMBL/GenBank/DDBJ whole genome shotgun (WGS) entry which is preliminary data.</text>
</comment>
<accession>A0A139HUN6</accession>
<name>A0A139HUN6_9PEZI</name>
<keyword evidence="1" id="KW-0732">Signal</keyword>
<proteinExistence type="predicted"/>
<keyword evidence="3" id="KW-1185">Reference proteome</keyword>
<evidence type="ECO:0000256" key="1">
    <source>
        <dbReference type="SAM" id="SignalP"/>
    </source>
</evidence>
<reference evidence="2 3" key="1">
    <citation type="submission" date="2015-07" db="EMBL/GenBank/DDBJ databases">
        <title>Comparative genomics of the Sigatoka disease complex on banana suggests a link between parallel evolutionary changes in Pseudocercospora fijiensis and Pseudocercospora eumusae and increased virulence on the banana host.</title>
        <authorList>
            <person name="Chang T.-C."/>
            <person name="Salvucci A."/>
            <person name="Crous P.W."/>
            <person name="Stergiopoulos I."/>
        </authorList>
    </citation>
    <scope>NUCLEOTIDE SEQUENCE [LARGE SCALE GENOMIC DNA]</scope>
    <source>
        <strain evidence="2 3">CBS 114824</strain>
    </source>
</reference>
<dbReference type="Proteomes" id="UP000070133">
    <property type="component" value="Unassembled WGS sequence"/>
</dbReference>
<sequence>MQFKAIIIALAAAGSAVATPLELAARAPNAQQMLDQAAAFAASHVGQYPDDDLIRCAKEIKTTYSTWGYCQPQYNPFPCSDGCDDGPQPWRYWDWFNAYCYQQWPTEYQVWNQWCLNPTIQINTCSGLLGCLL</sequence>
<organism evidence="2 3">
    <name type="scientific">Pseudocercospora eumusae</name>
    <dbReference type="NCBI Taxonomy" id="321146"/>
    <lineage>
        <taxon>Eukaryota</taxon>
        <taxon>Fungi</taxon>
        <taxon>Dikarya</taxon>
        <taxon>Ascomycota</taxon>
        <taxon>Pezizomycotina</taxon>
        <taxon>Dothideomycetes</taxon>
        <taxon>Dothideomycetidae</taxon>
        <taxon>Mycosphaerellales</taxon>
        <taxon>Mycosphaerellaceae</taxon>
        <taxon>Pseudocercospora</taxon>
    </lineage>
</organism>
<dbReference type="AlphaFoldDB" id="A0A139HUN6"/>
<protein>
    <submittedName>
        <fullName evidence="2">Uncharacterized protein</fullName>
    </submittedName>
</protein>
<feature type="signal peptide" evidence="1">
    <location>
        <begin position="1"/>
        <end position="18"/>
    </location>
</feature>
<dbReference type="OrthoDB" id="3645124at2759"/>
<evidence type="ECO:0000313" key="2">
    <source>
        <dbReference type="EMBL" id="KXT06062.1"/>
    </source>
</evidence>
<gene>
    <name evidence="2" type="ORF">AC578_1409</name>
</gene>
<feature type="chain" id="PRO_5007806975" evidence="1">
    <location>
        <begin position="19"/>
        <end position="133"/>
    </location>
</feature>